<evidence type="ECO:0000256" key="1">
    <source>
        <dbReference type="ARBA" id="ARBA00004496"/>
    </source>
</evidence>
<dbReference type="InterPro" id="IPR032801">
    <property type="entry name" value="PXL2A/B/C"/>
</dbReference>
<dbReference type="GO" id="GO:0016209">
    <property type="term" value="F:antioxidant activity"/>
    <property type="evidence" value="ECO:0007669"/>
    <property type="project" value="TreeGrafter"/>
</dbReference>
<dbReference type="OrthoDB" id="40334at2759"/>
<dbReference type="Pfam" id="PF13911">
    <property type="entry name" value="AhpC-TSA_2"/>
    <property type="match status" value="1"/>
</dbReference>
<evidence type="ECO:0000256" key="7">
    <source>
        <dbReference type="ARBA" id="ARBA00032129"/>
    </source>
</evidence>
<dbReference type="PANTHER" id="PTHR28630">
    <property type="match status" value="1"/>
</dbReference>
<reference evidence="8" key="1">
    <citation type="submission" date="2022-03" db="EMBL/GenBank/DDBJ databases">
        <authorList>
            <person name="Martin C."/>
        </authorList>
    </citation>
    <scope>NUCLEOTIDE SEQUENCE</scope>
</reference>
<comment type="subcellular location">
    <subcellularLocation>
        <location evidence="1">Cytoplasm</location>
    </subcellularLocation>
</comment>
<evidence type="ECO:0000256" key="5">
    <source>
        <dbReference type="ARBA" id="ARBA00023849"/>
    </source>
</evidence>
<evidence type="ECO:0000313" key="8">
    <source>
        <dbReference type="EMBL" id="CAH1794450.1"/>
    </source>
</evidence>
<accession>A0A8J1XYD0</accession>
<name>A0A8J1XYD0_OWEFU</name>
<dbReference type="EMBL" id="CAIIXF020000009">
    <property type="protein sequence ID" value="CAH1794450.1"/>
    <property type="molecule type" value="Genomic_DNA"/>
</dbReference>
<evidence type="ECO:0000256" key="3">
    <source>
        <dbReference type="ARBA" id="ARBA00023284"/>
    </source>
</evidence>
<evidence type="ECO:0000256" key="4">
    <source>
        <dbReference type="ARBA" id="ARBA00023787"/>
    </source>
</evidence>
<keyword evidence="3" id="KW-0676">Redox-active center</keyword>
<dbReference type="PANTHER" id="PTHR28630:SF31">
    <property type="entry name" value="PEROXIREDOXIN-LIKE 2A"/>
    <property type="match status" value="1"/>
</dbReference>
<evidence type="ECO:0000313" key="9">
    <source>
        <dbReference type="Proteomes" id="UP000749559"/>
    </source>
</evidence>
<evidence type="ECO:0000256" key="2">
    <source>
        <dbReference type="ARBA" id="ARBA00022490"/>
    </source>
</evidence>
<keyword evidence="2" id="KW-0963">Cytoplasm</keyword>
<protein>
    <recommendedName>
        <fullName evidence="5">Peroxiredoxin-like 2A</fullName>
    </recommendedName>
    <alternativeName>
        <fullName evidence="7">Peroxiredoxin-like 2 activated in M-CSF stimulated monocytes</fullName>
    </alternativeName>
    <alternativeName>
        <fullName evidence="6">Redox-regulatory protein FAM213A</fullName>
    </alternativeName>
</protein>
<gene>
    <name evidence="8" type="ORF">OFUS_LOCUS19139</name>
</gene>
<comment type="similarity">
    <text evidence="4">Belongs to the peroxiredoxin-like PRXL2 family. PRXL2A subfamily.</text>
</comment>
<evidence type="ECO:0000256" key="6">
    <source>
        <dbReference type="ARBA" id="ARBA00032058"/>
    </source>
</evidence>
<dbReference type="Proteomes" id="UP000749559">
    <property type="component" value="Unassembled WGS sequence"/>
</dbReference>
<organism evidence="8 9">
    <name type="scientific">Owenia fusiformis</name>
    <name type="common">Polychaete worm</name>
    <dbReference type="NCBI Taxonomy" id="6347"/>
    <lineage>
        <taxon>Eukaryota</taxon>
        <taxon>Metazoa</taxon>
        <taxon>Spiralia</taxon>
        <taxon>Lophotrochozoa</taxon>
        <taxon>Annelida</taxon>
        <taxon>Polychaeta</taxon>
        <taxon>Sedentaria</taxon>
        <taxon>Canalipalpata</taxon>
        <taxon>Sabellida</taxon>
        <taxon>Oweniida</taxon>
        <taxon>Oweniidae</taxon>
        <taxon>Owenia</taxon>
    </lineage>
</organism>
<dbReference type="GO" id="GO:0005737">
    <property type="term" value="C:cytoplasm"/>
    <property type="evidence" value="ECO:0007669"/>
    <property type="project" value="UniProtKB-SubCell"/>
</dbReference>
<comment type="caution">
    <text evidence="8">The sequence shown here is derived from an EMBL/GenBank/DDBJ whole genome shotgun (WGS) entry which is preliminary data.</text>
</comment>
<keyword evidence="9" id="KW-1185">Reference proteome</keyword>
<dbReference type="AlphaFoldDB" id="A0A8J1XYD0"/>
<sequence length="135" mass="15001">MCREEATRLSSLKPDLDALGVRLAAVVHERTGVSGFKPYFAGDIYWDKKRHFYGPHERWASIGDLLRLDVISRGIDMYKKGVDGNLKGEGRLLGGCYVIGPGDQGILYQHQENSFGDTSNTTEVLEAVKKITSKL</sequence>
<proteinExistence type="inferred from homology"/>